<comment type="function">
    <text evidence="1">Involved in the catabolism of quinolinic acid (QA).</text>
</comment>
<evidence type="ECO:0000256" key="7">
    <source>
        <dbReference type="ARBA" id="ARBA00022679"/>
    </source>
</evidence>
<keyword evidence="13" id="KW-1185">Reference proteome</keyword>
<keyword evidence="7 9" id="KW-0808">Transferase</keyword>
<dbReference type="Proteomes" id="UP001595897">
    <property type="component" value="Unassembled WGS sequence"/>
</dbReference>
<name>A0ABV9LVV0_9ALTE</name>
<dbReference type="EC" id="2.4.2.19" evidence="4"/>
<dbReference type="PIRSF" id="PIRSF006250">
    <property type="entry name" value="NadC_ModD"/>
    <property type="match status" value="1"/>
</dbReference>
<evidence type="ECO:0000259" key="10">
    <source>
        <dbReference type="Pfam" id="PF01729"/>
    </source>
</evidence>
<gene>
    <name evidence="12" type="primary">nadC</name>
    <name evidence="12" type="ORF">ACFO4O_08865</name>
</gene>
<evidence type="ECO:0000256" key="2">
    <source>
        <dbReference type="ARBA" id="ARBA00004893"/>
    </source>
</evidence>
<evidence type="ECO:0000256" key="3">
    <source>
        <dbReference type="ARBA" id="ARBA00009400"/>
    </source>
</evidence>
<dbReference type="InterPro" id="IPR027277">
    <property type="entry name" value="NadC/ModD"/>
</dbReference>
<comment type="caution">
    <text evidence="12">The sequence shown here is derived from an EMBL/GenBank/DDBJ whole genome shotgun (WGS) entry which is preliminary data.</text>
</comment>
<dbReference type="EMBL" id="JBHSGU010000002">
    <property type="protein sequence ID" value="MFC4700264.1"/>
    <property type="molecule type" value="Genomic_DNA"/>
</dbReference>
<keyword evidence="5" id="KW-0662">Pyridine nucleotide biosynthesis</keyword>
<evidence type="ECO:0000256" key="5">
    <source>
        <dbReference type="ARBA" id="ARBA00022642"/>
    </source>
</evidence>
<dbReference type="InterPro" id="IPR002638">
    <property type="entry name" value="Quinolinate_PRibosylTrfase_C"/>
</dbReference>
<feature type="domain" description="Quinolinate phosphoribosyl transferase N-terminal" evidence="11">
    <location>
        <begin position="38"/>
        <end position="122"/>
    </location>
</feature>
<evidence type="ECO:0000259" key="11">
    <source>
        <dbReference type="Pfam" id="PF02749"/>
    </source>
</evidence>
<comment type="pathway">
    <text evidence="2">Cofactor biosynthesis; NAD(+) biosynthesis; nicotinate D-ribonucleotide from quinolinate: step 1/1.</text>
</comment>
<dbReference type="Pfam" id="PF02749">
    <property type="entry name" value="QRPTase_N"/>
    <property type="match status" value="1"/>
</dbReference>
<evidence type="ECO:0000256" key="6">
    <source>
        <dbReference type="ARBA" id="ARBA00022676"/>
    </source>
</evidence>
<keyword evidence="6 9" id="KW-0328">Glycosyltransferase</keyword>
<proteinExistence type="inferred from homology"/>
<organism evidence="12 13">
    <name type="scientific">Glaciecola siphonariae</name>
    <dbReference type="NCBI Taxonomy" id="521012"/>
    <lineage>
        <taxon>Bacteria</taxon>
        <taxon>Pseudomonadati</taxon>
        <taxon>Pseudomonadota</taxon>
        <taxon>Gammaproteobacteria</taxon>
        <taxon>Alteromonadales</taxon>
        <taxon>Alteromonadaceae</taxon>
        <taxon>Glaciecola</taxon>
    </lineage>
</organism>
<dbReference type="CDD" id="cd01572">
    <property type="entry name" value="QPRTase"/>
    <property type="match status" value="1"/>
</dbReference>
<dbReference type="InterPro" id="IPR022412">
    <property type="entry name" value="Quinolinate_PRibosylTrfase_N"/>
</dbReference>
<evidence type="ECO:0000313" key="12">
    <source>
        <dbReference type="EMBL" id="MFC4700264.1"/>
    </source>
</evidence>
<dbReference type="InterPro" id="IPR036068">
    <property type="entry name" value="Nicotinate_pribotase-like_C"/>
</dbReference>
<dbReference type="GO" id="GO:0004514">
    <property type="term" value="F:nicotinate-nucleotide diphosphorylase (carboxylating) activity"/>
    <property type="evidence" value="ECO:0007669"/>
    <property type="project" value="UniProtKB-EC"/>
</dbReference>
<dbReference type="Pfam" id="PF01729">
    <property type="entry name" value="QRPTase_C"/>
    <property type="match status" value="1"/>
</dbReference>
<dbReference type="InterPro" id="IPR004393">
    <property type="entry name" value="NadC"/>
</dbReference>
<dbReference type="SUPFAM" id="SSF54675">
    <property type="entry name" value="Nicotinate/Quinolinate PRTase N-terminal domain-like"/>
    <property type="match status" value="1"/>
</dbReference>
<dbReference type="InterPro" id="IPR013785">
    <property type="entry name" value="Aldolase_TIM"/>
</dbReference>
<accession>A0ABV9LVV0</accession>
<evidence type="ECO:0000256" key="8">
    <source>
        <dbReference type="ARBA" id="ARBA00033102"/>
    </source>
</evidence>
<dbReference type="PANTHER" id="PTHR32179:SF3">
    <property type="entry name" value="NICOTINATE-NUCLEOTIDE PYROPHOSPHORYLASE [CARBOXYLATING]"/>
    <property type="match status" value="1"/>
</dbReference>
<dbReference type="SUPFAM" id="SSF51690">
    <property type="entry name" value="Nicotinate/Quinolinate PRTase C-terminal domain-like"/>
    <property type="match status" value="1"/>
</dbReference>
<dbReference type="InterPro" id="IPR037128">
    <property type="entry name" value="Quinolinate_PRibosylTase_N_sf"/>
</dbReference>
<dbReference type="RefSeq" id="WP_382407530.1">
    <property type="nucleotide sequence ID" value="NZ_JBHSGU010000002.1"/>
</dbReference>
<evidence type="ECO:0000256" key="9">
    <source>
        <dbReference type="PIRNR" id="PIRNR006250"/>
    </source>
</evidence>
<feature type="domain" description="Quinolinate phosphoribosyl transferase C-terminal" evidence="10">
    <location>
        <begin position="125"/>
        <end position="287"/>
    </location>
</feature>
<dbReference type="PANTHER" id="PTHR32179">
    <property type="entry name" value="NICOTINATE-NUCLEOTIDE PYROPHOSPHORYLASE [CARBOXYLATING]"/>
    <property type="match status" value="1"/>
</dbReference>
<reference evidence="13" key="1">
    <citation type="journal article" date="2019" name="Int. J. Syst. Evol. Microbiol.">
        <title>The Global Catalogue of Microorganisms (GCM) 10K type strain sequencing project: providing services to taxonomists for standard genome sequencing and annotation.</title>
        <authorList>
            <consortium name="The Broad Institute Genomics Platform"/>
            <consortium name="The Broad Institute Genome Sequencing Center for Infectious Disease"/>
            <person name="Wu L."/>
            <person name="Ma J."/>
        </authorList>
    </citation>
    <scope>NUCLEOTIDE SEQUENCE [LARGE SCALE GENOMIC DNA]</scope>
    <source>
        <strain evidence="13">KACC 12507</strain>
    </source>
</reference>
<sequence length="290" mass="31959">MQTVQKSHSHTISNDAIQADAHAALCEDLGGTMDPSKDITANLIDENTHVNAKIITREAGVLCGQEWATQAFMLVDKHLQLKWHKHDAEHIAPNDVLLEISGNARAILTAERTALNFLQFLSATATVSYCYAKLLNKSTTKLLDTRKTIPRYRQAQKYAVVCGCGLNHRIGLYDAFLIKENHIKACGSIKKAVVKARRMEPGKTIELEVENLDELHQAIEAGADIVMLDNFTNEQVQEAVYIAAGRCKLEVSGNITDERLLELAKTGVDYVSSGALTKHVKALDLSLLID</sequence>
<evidence type="ECO:0000256" key="1">
    <source>
        <dbReference type="ARBA" id="ARBA00003237"/>
    </source>
</evidence>
<evidence type="ECO:0000313" key="13">
    <source>
        <dbReference type="Proteomes" id="UP001595897"/>
    </source>
</evidence>
<dbReference type="Gene3D" id="3.90.1170.20">
    <property type="entry name" value="Quinolinate phosphoribosyl transferase, N-terminal domain"/>
    <property type="match status" value="1"/>
</dbReference>
<protein>
    <recommendedName>
        <fullName evidence="4">nicotinate-nucleotide diphosphorylase (carboxylating)</fullName>
        <ecNumber evidence="4">2.4.2.19</ecNumber>
    </recommendedName>
    <alternativeName>
        <fullName evidence="8">Quinolinate phosphoribosyltransferase [decarboxylating]</fullName>
    </alternativeName>
</protein>
<dbReference type="NCBIfam" id="TIGR00078">
    <property type="entry name" value="nadC"/>
    <property type="match status" value="1"/>
</dbReference>
<comment type="similarity">
    <text evidence="3 9">Belongs to the NadC/ModD family.</text>
</comment>
<evidence type="ECO:0000256" key="4">
    <source>
        <dbReference type="ARBA" id="ARBA00011944"/>
    </source>
</evidence>
<dbReference type="Gene3D" id="3.20.20.70">
    <property type="entry name" value="Aldolase class I"/>
    <property type="match status" value="1"/>
</dbReference>